<feature type="domain" description="C2H2-type" evidence="7">
    <location>
        <begin position="444"/>
        <end position="471"/>
    </location>
</feature>
<evidence type="ECO:0000256" key="1">
    <source>
        <dbReference type="ARBA" id="ARBA00022723"/>
    </source>
</evidence>
<feature type="domain" description="C2H2-type" evidence="7">
    <location>
        <begin position="321"/>
        <end position="348"/>
    </location>
</feature>
<keyword evidence="3 5" id="KW-0863">Zinc-finger</keyword>
<dbReference type="PROSITE" id="PS50157">
    <property type="entry name" value="ZINC_FINGER_C2H2_2"/>
    <property type="match status" value="7"/>
</dbReference>
<evidence type="ECO:0000259" key="7">
    <source>
        <dbReference type="PROSITE" id="PS50157"/>
    </source>
</evidence>
<accession>A0A9D4ISH9</accession>
<dbReference type="EMBL" id="JAIWYP010000008">
    <property type="protein sequence ID" value="KAH3785030.1"/>
    <property type="molecule type" value="Genomic_DNA"/>
</dbReference>
<dbReference type="InterPro" id="IPR013087">
    <property type="entry name" value="Znf_C2H2_type"/>
</dbReference>
<keyword evidence="1" id="KW-0479">Metal-binding</keyword>
<dbReference type="Gene3D" id="3.30.160.60">
    <property type="entry name" value="Classic Zinc Finger"/>
    <property type="match status" value="4"/>
</dbReference>
<dbReference type="PROSITE" id="PS00028">
    <property type="entry name" value="ZINC_FINGER_C2H2_1"/>
    <property type="match status" value="5"/>
</dbReference>
<evidence type="ECO:0000256" key="5">
    <source>
        <dbReference type="PROSITE-ProRule" id="PRU00042"/>
    </source>
</evidence>
<protein>
    <recommendedName>
        <fullName evidence="7">C2H2-type domain-containing protein</fullName>
    </recommendedName>
</protein>
<dbReference type="AlphaFoldDB" id="A0A9D4ISH9"/>
<feature type="domain" description="C2H2-type" evidence="7">
    <location>
        <begin position="349"/>
        <end position="377"/>
    </location>
</feature>
<dbReference type="Proteomes" id="UP000828390">
    <property type="component" value="Unassembled WGS sequence"/>
</dbReference>
<feature type="domain" description="C2H2-type" evidence="7">
    <location>
        <begin position="384"/>
        <end position="412"/>
    </location>
</feature>
<feature type="domain" description="C2H2-type" evidence="7">
    <location>
        <begin position="262"/>
        <end position="290"/>
    </location>
</feature>
<keyword evidence="4" id="KW-0862">Zinc</keyword>
<dbReference type="InterPro" id="IPR036236">
    <property type="entry name" value="Znf_C2H2_sf"/>
</dbReference>
<feature type="region of interest" description="Disordered" evidence="6">
    <location>
        <begin position="468"/>
        <end position="490"/>
    </location>
</feature>
<dbReference type="SUPFAM" id="SSF57667">
    <property type="entry name" value="beta-beta-alpha zinc fingers"/>
    <property type="match status" value="4"/>
</dbReference>
<feature type="domain" description="C2H2-type" evidence="7">
    <location>
        <begin position="289"/>
        <end position="312"/>
    </location>
</feature>
<keyword evidence="9" id="KW-1185">Reference proteome</keyword>
<name>A0A9D4ISH9_DREPO</name>
<dbReference type="FunFam" id="3.30.160.60:FF:000086">
    <property type="entry name" value="transcription factor E4F1 isoform X1"/>
    <property type="match status" value="1"/>
</dbReference>
<sequence>MDVYLTLLYVTLEQEQALKHFFLKNGWKFCKPDLSVITEKIGPPQLSTVSIRDVPESPGPGCPSIPTTEDIDSGAKLRSRYLRTREKRSNTSCKSIVVEELTQDHADIEDDHKNNTDNENNVEDIAETFDGPENIKPSGDHAQTAVQEELTPNSMLGLSHYRHTLACTSEERGSNSKCFRRKRCHTVASLDAKARVFAEHLDTDERQGLAVDVNILLKKAETLAKRVLSKTQSKTVTCPKCNQICIRRRLKLHILSHMDLPYKCSACNLYFKTLQEQEEHKQVKHPKEYQCKQCDRKYNYLLSLRQHMQVAHRKPCEQLRFECSVCGKSFPTKGRLKVHMVSHSSERPFTCDLCGLSFKSHDALKTHSMYIHEGLPRKPYVRKYTCEYCAVTFNSGTTLKEHILRKHTENAEFRHKCDICDQSFCRPVRLEAHKNKDHFNRKPYTCSHCNKGFFIEYDCKRHMSRCSKEKDRNKSTNEKDDQAAFNIDGKTHGTSTNVSISSSGYQIYPTNSIGIDPVHSQGSGQLSFVDLGGSSVMTSYLENSTNLANTVSVTCFQPVNTTYQDML</sequence>
<reference evidence="8" key="1">
    <citation type="journal article" date="2019" name="bioRxiv">
        <title>The Genome of the Zebra Mussel, Dreissena polymorpha: A Resource for Invasive Species Research.</title>
        <authorList>
            <person name="McCartney M.A."/>
            <person name="Auch B."/>
            <person name="Kono T."/>
            <person name="Mallez S."/>
            <person name="Zhang Y."/>
            <person name="Obille A."/>
            <person name="Becker A."/>
            <person name="Abrahante J.E."/>
            <person name="Garbe J."/>
            <person name="Badalamenti J.P."/>
            <person name="Herman A."/>
            <person name="Mangelson H."/>
            <person name="Liachko I."/>
            <person name="Sullivan S."/>
            <person name="Sone E.D."/>
            <person name="Koren S."/>
            <person name="Silverstein K.A.T."/>
            <person name="Beckman K.B."/>
            <person name="Gohl D.M."/>
        </authorList>
    </citation>
    <scope>NUCLEOTIDE SEQUENCE</scope>
    <source>
        <strain evidence="8">Duluth1</strain>
        <tissue evidence="8">Whole animal</tissue>
    </source>
</reference>
<evidence type="ECO:0000256" key="3">
    <source>
        <dbReference type="ARBA" id="ARBA00022771"/>
    </source>
</evidence>
<proteinExistence type="predicted"/>
<dbReference type="Pfam" id="PF00096">
    <property type="entry name" value="zf-C2H2"/>
    <property type="match status" value="4"/>
</dbReference>
<reference evidence="8" key="2">
    <citation type="submission" date="2020-11" db="EMBL/GenBank/DDBJ databases">
        <authorList>
            <person name="McCartney M.A."/>
            <person name="Auch B."/>
            <person name="Kono T."/>
            <person name="Mallez S."/>
            <person name="Becker A."/>
            <person name="Gohl D.M."/>
            <person name="Silverstein K.A.T."/>
            <person name="Koren S."/>
            <person name="Bechman K.B."/>
            <person name="Herman A."/>
            <person name="Abrahante J.E."/>
            <person name="Garbe J."/>
        </authorList>
    </citation>
    <scope>NUCLEOTIDE SEQUENCE</scope>
    <source>
        <strain evidence="8">Duluth1</strain>
        <tissue evidence="8">Whole animal</tissue>
    </source>
</reference>
<evidence type="ECO:0000256" key="4">
    <source>
        <dbReference type="ARBA" id="ARBA00022833"/>
    </source>
</evidence>
<comment type="caution">
    <text evidence="8">The sequence shown here is derived from an EMBL/GenBank/DDBJ whole genome shotgun (WGS) entry which is preliminary data.</text>
</comment>
<evidence type="ECO:0000256" key="6">
    <source>
        <dbReference type="SAM" id="MobiDB-lite"/>
    </source>
</evidence>
<dbReference type="PANTHER" id="PTHR24379:SF121">
    <property type="entry name" value="C2H2-TYPE DOMAIN-CONTAINING PROTEIN"/>
    <property type="match status" value="1"/>
</dbReference>
<evidence type="ECO:0000256" key="2">
    <source>
        <dbReference type="ARBA" id="ARBA00022737"/>
    </source>
</evidence>
<dbReference type="OrthoDB" id="6077919at2759"/>
<feature type="domain" description="C2H2-type" evidence="7">
    <location>
        <begin position="415"/>
        <end position="443"/>
    </location>
</feature>
<feature type="compositionally biased region" description="Basic and acidic residues" evidence="6">
    <location>
        <begin position="468"/>
        <end position="482"/>
    </location>
</feature>
<keyword evidence="2" id="KW-0677">Repeat</keyword>
<evidence type="ECO:0000313" key="8">
    <source>
        <dbReference type="EMBL" id="KAH3785030.1"/>
    </source>
</evidence>
<evidence type="ECO:0000313" key="9">
    <source>
        <dbReference type="Proteomes" id="UP000828390"/>
    </source>
</evidence>
<dbReference type="PANTHER" id="PTHR24379">
    <property type="entry name" value="KRAB AND ZINC FINGER DOMAIN-CONTAINING"/>
    <property type="match status" value="1"/>
</dbReference>
<gene>
    <name evidence="8" type="ORF">DPMN_163113</name>
</gene>
<dbReference type="SMART" id="SM00355">
    <property type="entry name" value="ZnF_C2H2"/>
    <property type="match status" value="8"/>
</dbReference>
<dbReference type="GO" id="GO:0008270">
    <property type="term" value="F:zinc ion binding"/>
    <property type="evidence" value="ECO:0007669"/>
    <property type="project" value="UniProtKB-KW"/>
</dbReference>
<organism evidence="8 9">
    <name type="scientific">Dreissena polymorpha</name>
    <name type="common">Zebra mussel</name>
    <name type="synonym">Mytilus polymorpha</name>
    <dbReference type="NCBI Taxonomy" id="45954"/>
    <lineage>
        <taxon>Eukaryota</taxon>
        <taxon>Metazoa</taxon>
        <taxon>Spiralia</taxon>
        <taxon>Lophotrochozoa</taxon>
        <taxon>Mollusca</taxon>
        <taxon>Bivalvia</taxon>
        <taxon>Autobranchia</taxon>
        <taxon>Heteroconchia</taxon>
        <taxon>Euheterodonta</taxon>
        <taxon>Imparidentia</taxon>
        <taxon>Neoheterodontei</taxon>
        <taxon>Myida</taxon>
        <taxon>Dreissenoidea</taxon>
        <taxon>Dreissenidae</taxon>
        <taxon>Dreissena</taxon>
    </lineage>
</organism>